<dbReference type="Proteomes" id="UP000253922">
    <property type="component" value="Unassembled WGS sequence"/>
</dbReference>
<reference evidence="2" key="1">
    <citation type="submission" date="2015-07" db="EMBL/GenBank/DDBJ databases">
        <title>Draft Genome Sequences of Anaerolinea thermolimosa IMO-1, Bellilinea caldifistulae GOMI-1, Leptolinea tardivitalis YMTK-2, Levilinea saccharolytica KIBI-1,Longilinea arvoryzae KOME-1, Previously Described as Members of the Anaerolineaceae (Chloroflexi).</title>
        <authorList>
            <person name="Sekiguchi Y."/>
            <person name="Ohashi A."/>
            <person name="Matsuura N."/>
            <person name="Tourlousse M.D."/>
        </authorList>
    </citation>
    <scope>NUCLEOTIDE SEQUENCE [LARGE SCALE GENOMIC DNA]</scope>
    <source>
        <strain evidence="2">IMO-1</strain>
    </source>
</reference>
<feature type="non-terminal residue" evidence="1">
    <location>
        <position position="47"/>
    </location>
</feature>
<evidence type="ECO:0000313" key="1">
    <source>
        <dbReference type="EMBL" id="GAP08241.1"/>
    </source>
</evidence>
<sequence length="47" mass="5095">MRLPNLFRLLQKAFQSRGFWLVLLVSLVSCALPEAPGFTPPTPAPGG</sequence>
<dbReference type="AlphaFoldDB" id="A0A7U9KM09"/>
<organism evidence="1 2">
    <name type="scientific">Anaerolinea thermolimosa</name>
    <dbReference type="NCBI Taxonomy" id="229919"/>
    <lineage>
        <taxon>Bacteria</taxon>
        <taxon>Bacillati</taxon>
        <taxon>Chloroflexota</taxon>
        <taxon>Anaerolineae</taxon>
        <taxon>Anaerolineales</taxon>
        <taxon>Anaerolineaceae</taxon>
        <taxon>Anaerolinea</taxon>
    </lineage>
</organism>
<evidence type="ECO:0000313" key="2">
    <source>
        <dbReference type="Proteomes" id="UP000253922"/>
    </source>
</evidence>
<dbReference type="EMBL" id="DF967966">
    <property type="protein sequence ID" value="GAP08241.1"/>
    <property type="molecule type" value="Genomic_DNA"/>
</dbReference>
<proteinExistence type="predicted"/>
<protein>
    <submittedName>
        <fullName evidence="1">Uncharacterized protein</fullName>
    </submittedName>
</protein>
<accession>A0A7U9KM09</accession>
<gene>
    <name evidence="1" type="ORF">ATHL_03143</name>
</gene>
<keyword evidence="2" id="KW-1185">Reference proteome</keyword>
<dbReference type="PROSITE" id="PS51257">
    <property type="entry name" value="PROKAR_LIPOPROTEIN"/>
    <property type="match status" value="1"/>
</dbReference>
<name>A0A7U9KM09_9CHLR</name>